<dbReference type="Pfam" id="PF01347">
    <property type="entry name" value="Vitellogenin_N"/>
    <property type="match status" value="2"/>
</dbReference>
<dbReference type="PANTHER" id="PTHR23345">
    <property type="entry name" value="VITELLOGENIN-RELATED"/>
    <property type="match status" value="1"/>
</dbReference>
<feature type="signal peptide" evidence="6">
    <location>
        <begin position="1"/>
        <end position="17"/>
    </location>
</feature>
<feature type="domain" description="Vitellogenin" evidence="7">
    <location>
        <begin position="28"/>
        <end position="664"/>
    </location>
</feature>
<dbReference type="SUPFAM" id="SSF48431">
    <property type="entry name" value="Lipovitellin-phosvitin complex, superhelical domain"/>
    <property type="match status" value="1"/>
</dbReference>
<dbReference type="InterPro" id="IPR015819">
    <property type="entry name" value="Lipid_transp_b-sht_shell"/>
</dbReference>
<dbReference type="InterPro" id="IPR001747">
    <property type="entry name" value="Vitellogenin_N"/>
</dbReference>
<comment type="caution">
    <text evidence="5">Lacks conserved residue(s) required for the propagation of feature annotation.</text>
</comment>
<dbReference type="InterPro" id="IPR050733">
    <property type="entry name" value="Vitellogenin/Apolipophorin"/>
</dbReference>
<evidence type="ECO:0000256" key="5">
    <source>
        <dbReference type="PROSITE-ProRule" id="PRU00557"/>
    </source>
</evidence>
<evidence type="ECO:0000313" key="8">
    <source>
        <dbReference type="Proteomes" id="UP000695022"/>
    </source>
</evidence>
<dbReference type="RefSeq" id="XP_014664674.1">
    <property type="nucleotide sequence ID" value="XM_014809188.1"/>
</dbReference>
<name>A0ABM1DXK3_PRICU</name>
<keyword evidence="8" id="KW-1185">Reference proteome</keyword>
<feature type="chain" id="PRO_5046688515" evidence="6">
    <location>
        <begin position="18"/>
        <end position="664"/>
    </location>
</feature>
<dbReference type="SUPFAM" id="SSF56968">
    <property type="entry name" value="Lipovitellin-phosvitin complex, beta-sheet shell regions"/>
    <property type="match status" value="1"/>
</dbReference>
<evidence type="ECO:0000256" key="6">
    <source>
        <dbReference type="SAM" id="SignalP"/>
    </source>
</evidence>
<sequence>MKSLFLCLIGVVGVALAYYPVPVTEKAYKPGQVYKYAYETQVLTGLPGASRSYSGLKVRSTIYIQFRSQTAAVMKLGRSPEEILIGKYHGDVPVGYEPSGPHTLEDFQLVPREDLEYLRQHLSRPVSFTYDRGQVRKIQVPSEDPKWSVDIKLGVLNLLPINLEALATPTLRAISQTEKLAGHYEVMEESLEGNCKTIYSVLRAPYMPVPTARSNAAYESQPGLLVTKVYDHSNCVTKPMNGHSWLQAEACSAYKRSEEAHDECIRHKVRVLLSSLTFSRIRYAALYYLFLRLEFGLYVTGYFQFNTQFTISGLLESFVRAVKEGRSTEEIVPILREIFHHLINTPPRQLRTIYNKFISRGSYDREAQETIIETLHDIIPYLGHEEAIKIIKDLIINQKVSTAQAVRMLIPLGLDAKPSEQNAELLMEVCKSRVVFNVAMLKKSCWLAVSNLIHRICKHSYTSVNSGLCTETRYLAPLRDVTVGSTNELENQLLLIKSLGNMGLESHLPVLAEIIMNRQRPLHVRVEAIFALKHIIEHQPEKVMALLTPIYRNINEDHELRIAAFVTIMQTGPKLPILELLVDQLKMEPSLHVGSFVYSYISSMSNATSQCMKQIVQDAKIALKFGKLYTPGMIYSKGFHNELYSSKLQFSRTLGRQNEIRFGG</sequence>
<keyword evidence="3" id="KW-1015">Disulfide bond</keyword>
<accession>A0ABM1DXK3</accession>
<dbReference type="SMART" id="SM00638">
    <property type="entry name" value="LPD_N"/>
    <property type="match status" value="1"/>
</dbReference>
<dbReference type="InterPro" id="IPR015816">
    <property type="entry name" value="Vitellinogen_b-sht_N"/>
</dbReference>
<keyword evidence="4" id="KW-0325">Glycoprotein</keyword>
<gene>
    <name evidence="9" type="primary">LOC106806990</name>
</gene>
<evidence type="ECO:0000256" key="2">
    <source>
        <dbReference type="ARBA" id="ARBA00022761"/>
    </source>
</evidence>
<keyword evidence="2" id="KW-0758">Storage protein</keyword>
<evidence type="ECO:0000256" key="1">
    <source>
        <dbReference type="ARBA" id="ARBA00022729"/>
    </source>
</evidence>
<evidence type="ECO:0000256" key="4">
    <source>
        <dbReference type="ARBA" id="ARBA00023180"/>
    </source>
</evidence>
<reference evidence="9" key="1">
    <citation type="submission" date="2025-08" db="UniProtKB">
        <authorList>
            <consortium name="RefSeq"/>
        </authorList>
    </citation>
    <scope>IDENTIFICATION</scope>
</reference>
<dbReference type="Proteomes" id="UP000695022">
    <property type="component" value="Unplaced"/>
</dbReference>
<keyword evidence="1 6" id="KW-0732">Signal</keyword>
<evidence type="ECO:0000256" key="3">
    <source>
        <dbReference type="ARBA" id="ARBA00023157"/>
    </source>
</evidence>
<dbReference type="GeneID" id="106806990"/>
<organism evidence="8 9">
    <name type="scientific">Priapulus caudatus</name>
    <name type="common">Priapulid worm</name>
    <dbReference type="NCBI Taxonomy" id="37621"/>
    <lineage>
        <taxon>Eukaryota</taxon>
        <taxon>Metazoa</taxon>
        <taxon>Ecdysozoa</taxon>
        <taxon>Scalidophora</taxon>
        <taxon>Priapulida</taxon>
        <taxon>Priapulimorpha</taxon>
        <taxon>Priapulimorphida</taxon>
        <taxon>Priapulidae</taxon>
        <taxon>Priapulus</taxon>
    </lineage>
</organism>
<evidence type="ECO:0000259" key="7">
    <source>
        <dbReference type="PROSITE" id="PS51211"/>
    </source>
</evidence>
<dbReference type="PROSITE" id="PS51211">
    <property type="entry name" value="VITELLOGENIN"/>
    <property type="match status" value="1"/>
</dbReference>
<protein>
    <submittedName>
        <fullName evidence="9">Vitellogenin-6-like</fullName>
    </submittedName>
</protein>
<dbReference type="Gene3D" id="1.25.10.20">
    <property type="entry name" value="Vitellinogen, superhelical"/>
    <property type="match status" value="1"/>
</dbReference>
<evidence type="ECO:0000313" key="9">
    <source>
        <dbReference type="RefSeq" id="XP_014664674.1"/>
    </source>
</evidence>
<dbReference type="Gene3D" id="2.30.230.10">
    <property type="entry name" value="Lipovitellin, beta-sheet shell regions, chain A"/>
    <property type="match status" value="1"/>
</dbReference>
<dbReference type="PANTHER" id="PTHR23345:SF15">
    <property type="entry name" value="VITELLOGENIN 1-RELATED"/>
    <property type="match status" value="1"/>
</dbReference>
<proteinExistence type="predicted"/>
<dbReference type="InterPro" id="IPR011030">
    <property type="entry name" value="Lipovitellin_superhlx_dom"/>
</dbReference>